<dbReference type="EMBL" id="CP002299">
    <property type="protein sequence ID" value="ADP80623.1"/>
    <property type="molecule type" value="Genomic_DNA"/>
</dbReference>
<sequence>MLAGVESNGDPVTLGELLRSRRARLSPAAVGLPPGERRRTPGLRREEVAALANLSPTYYAFLEQGRQVSPSAQVLDALAAALRLNPAERQYLDVLANGRPASAQLRRETEWRARPPAETISPDVADLVERLDPYPTFVKGRCWDVLAANPAARELFTDWETRAPEDRNLVRWMFTSDEATRVYLDWEQEARAMLGRFRLATAAHLNEPSVAALVGELQRDSAYVRKWWPELDVASIGNGVKRLRHPRLGPLEYAHVVLQVADRPEQTLVTYTARPPGLTG</sequence>
<evidence type="ECO:0000313" key="3">
    <source>
        <dbReference type="Proteomes" id="UP000002484"/>
    </source>
</evidence>
<dbReference type="PROSITE" id="PS50943">
    <property type="entry name" value="HTH_CROC1"/>
    <property type="match status" value="1"/>
</dbReference>
<dbReference type="Gene3D" id="1.10.260.40">
    <property type="entry name" value="lambda repressor-like DNA-binding domains"/>
    <property type="match status" value="1"/>
</dbReference>
<organism evidence="2 3">
    <name type="scientific">Pseudofrankia inefficax (strain DSM 45817 / CECT 9037 / DDB 130130 / EuI1c)</name>
    <name type="common">Frankia inefficax</name>
    <dbReference type="NCBI Taxonomy" id="298654"/>
    <lineage>
        <taxon>Bacteria</taxon>
        <taxon>Bacillati</taxon>
        <taxon>Actinomycetota</taxon>
        <taxon>Actinomycetes</taxon>
        <taxon>Frankiales</taxon>
        <taxon>Frankiaceae</taxon>
        <taxon>Pseudofrankia</taxon>
    </lineage>
</organism>
<dbReference type="GO" id="GO:0003677">
    <property type="term" value="F:DNA binding"/>
    <property type="evidence" value="ECO:0007669"/>
    <property type="project" value="InterPro"/>
</dbReference>
<dbReference type="CDD" id="cd00093">
    <property type="entry name" value="HTH_XRE"/>
    <property type="match status" value="1"/>
</dbReference>
<dbReference type="SMART" id="SM00530">
    <property type="entry name" value="HTH_XRE"/>
    <property type="match status" value="1"/>
</dbReference>
<protein>
    <submittedName>
        <fullName evidence="2">Helix-turn-helix domain protein</fullName>
    </submittedName>
</protein>
<dbReference type="KEGG" id="fri:FraEuI1c_2590"/>
<feature type="domain" description="HTH cro/C1-type" evidence="1">
    <location>
        <begin position="42"/>
        <end position="89"/>
    </location>
</feature>
<dbReference type="InParanoid" id="E3J3Z0"/>
<dbReference type="AlphaFoldDB" id="E3J3Z0"/>
<dbReference type="SUPFAM" id="SSF47413">
    <property type="entry name" value="lambda repressor-like DNA-binding domains"/>
    <property type="match status" value="1"/>
</dbReference>
<dbReference type="STRING" id="298654.FraEuI1c_2590"/>
<dbReference type="Proteomes" id="UP000002484">
    <property type="component" value="Chromosome"/>
</dbReference>
<dbReference type="Pfam" id="PF17765">
    <property type="entry name" value="MLTR_LBD"/>
    <property type="match status" value="1"/>
</dbReference>
<dbReference type="HOGENOM" id="CLU_057862_2_0_11"/>
<dbReference type="InterPro" id="IPR041413">
    <property type="entry name" value="MLTR_LBD"/>
</dbReference>
<proteinExistence type="predicted"/>
<accession>E3J3Z0</accession>
<keyword evidence="3" id="KW-1185">Reference proteome</keyword>
<name>E3J3Z0_PSEI1</name>
<dbReference type="Pfam" id="PF13560">
    <property type="entry name" value="HTH_31"/>
    <property type="match status" value="1"/>
</dbReference>
<dbReference type="InterPro" id="IPR001387">
    <property type="entry name" value="Cro/C1-type_HTH"/>
</dbReference>
<reference evidence="2 3" key="1">
    <citation type="submission" date="2010-10" db="EMBL/GenBank/DDBJ databases">
        <title>Complete sequence of Frankia sp. EuI1c.</title>
        <authorList>
            <consortium name="US DOE Joint Genome Institute"/>
            <person name="Lucas S."/>
            <person name="Copeland A."/>
            <person name="Lapidus A."/>
            <person name="Cheng J.-F."/>
            <person name="Bruce D."/>
            <person name="Goodwin L."/>
            <person name="Pitluck S."/>
            <person name="Chertkov O."/>
            <person name="Detter J.C."/>
            <person name="Han C."/>
            <person name="Tapia R."/>
            <person name="Land M."/>
            <person name="Hauser L."/>
            <person name="Jeffries C."/>
            <person name="Kyrpides N."/>
            <person name="Ivanova N."/>
            <person name="Mikhailova N."/>
            <person name="Beauchemin N."/>
            <person name="Sen A."/>
            <person name="Sur S.A."/>
            <person name="Gtari M."/>
            <person name="Wall L."/>
            <person name="Tisa L."/>
            <person name="Woyke T."/>
        </authorList>
    </citation>
    <scope>NUCLEOTIDE SEQUENCE [LARGE SCALE GENOMIC DNA]</scope>
    <source>
        <strain evidence="3">DSM 45817 / CECT 9037 / EuI1c</strain>
    </source>
</reference>
<dbReference type="PANTHER" id="PTHR35010">
    <property type="entry name" value="BLL4672 PROTEIN-RELATED"/>
    <property type="match status" value="1"/>
</dbReference>
<dbReference type="InterPro" id="IPR010982">
    <property type="entry name" value="Lambda_DNA-bd_dom_sf"/>
</dbReference>
<dbReference type="eggNOG" id="COG1396">
    <property type="taxonomic scope" value="Bacteria"/>
</dbReference>
<evidence type="ECO:0000259" key="1">
    <source>
        <dbReference type="PROSITE" id="PS50943"/>
    </source>
</evidence>
<dbReference type="PANTHER" id="PTHR35010:SF2">
    <property type="entry name" value="BLL4672 PROTEIN"/>
    <property type="match status" value="1"/>
</dbReference>
<dbReference type="Gene3D" id="3.30.450.180">
    <property type="match status" value="1"/>
</dbReference>
<evidence type="ECO:0000313" key="2">
    <source>
        <dbReference type="EMBL" id="ADP80623.1"/>
    </source>
</evidence>
<gene>
    <name evidence="2" type="ordered locus">FraEuI1c_2590</name>
</gene>